<organism evidence="4 5">
    <name type="scientific">Petrolisthes manimaculis</name>
    <dbReference type="NCBI Taxonomy" id="1843537"/>
    <lineage>
        <taxon>Eukaryota</taxon>
        <taxon>Metazoa</taxon>
        <taxon>Ecdysozoa</taxon>
        <taxon>Arthropoda</taxon>
        <taxon>Crustacea</taxon>
        <taxon>Multicrustacea</taxon>
        <taxon>Malacostraca</taxon>
        <taxon>Eumalacostraca</taxon>
        <taxon>Eucarida</taxon>
        <taxon>Decapoda</taxon>
        <taxon>Pleocyemata</taxon>
        <taxon>Anomura</taxon>
        <taxon>Galatheoidea</taxon>
        <taxon>Porcellanidae</taxon>
        <taxon>Petrolisthes</taxon>
    </lineage>
</organism>
<dbReference type="GO" id="GO:0031083">
    <property type="term" value="C:BLOC-1 complex"/>
    <property type="evidence" value="ECO:0007669"/>
    <property type="project" value="InterPro"/>
</dbReference>
<evidence type="ECO:0000256" key="1">
    <source>
        <dbReference type="ARBA" id="ARBA00007133"/>
    </source>
</evidence>
<reference evidence="4" key="1">
    <citation type="submission" date="2023-11" db="EMBL/GenBank/DDBJ databases">
        <title>Genome assemblies of two species of porcelain crab, Petrolisthes cinctipes and Petrolisthes manimaculis (Anomura: Porcellanidae).</title>
        <authorList>
            <person name="Angst P."/>
        </authorList>
    </citation>
    <scope>NUCLEOTIDE SEQUENCE</scope>
    <source>
        <strain evidence="4">PB745_02</strain>
        <tissue evidence="4">Gill</tissue>
    </source>
</reference>
<evidence type="ECO:0000313" key="4">
    <source>
        <dbReference type="EMBL" id="KAK4313435.1"/>
    </source>
</evidence>
<evidence type="ECO:0000256" key="2">
    <source>
        <dbReference type="ARBA" id="ARBA00019577"/>
    </source>
</evidence>
<evidence type="ECO:0000256" key="3">
    <source>
        <dbReference type="SAM" id="Coils"/>
    </source>
</evidence>
<dbReference type="EMBL" id="JAWZYT010001308">
    <property type="protein sequence ID" value="KAK4313435.1"/>
    <property type="molecule type" value="Genomic_DNA"/>
</dbReference>
<dbReference type="GO" id="GO:0016197">
    <property type="term" value="P:endosomal transport"/>
    <property type="evidence" value="ECO:0007669"/>
    <property type="project" value="TreeGrafter"/>
</dbReference>
<dbReference type="AlphaFoldDB" id="A0AAE1PTX8"/>
<keyword evidence="3" id="KW-0175">Coiled coil</keyword>
<comment type="caution">
    <text evidence="4">The sequence shown here is derived from an EMBL/GenBank/DDBJ whole genome shotgun (WGS) entry which is preliminary data.</text>
</comment>
<proteinExistence type="inferred from homology"/>
<dbReference type="Pfam" id="PF06320">
    <property type="entry name" value="GCN5L1"/>
    <property type="match status" value="1"/>
</dbReference>
<dbReference type="InterPro" id="IPR009395">
    <property type="entry name" value="BLOC1S1"/>
</dbReference>
<dbReference type="Proteomes" id="UP001292094">
    <property type="component" value="Unassembled WGS sequence"/>
</dbReference>
<dbReference type="PANTHER" id="PTHR13073:SF0">
    <property type="entry name" value="BIOGENESIS OF LYSOSOME-RELATED ORGANELLES COMPLEX 1 SUBUNIT 1"/>
    <property type="match status" value="1"/>
</dbReference>
<comment type="similarity">
    <text evidence="1">Belongs to the BLOC1S1 family.</text>
</comment>
<keyword evidence="5" id="KW-1185">Reference proteome</keyword>
<sequence length="190" mass="21452">MIILVLYEIEKFEVPKGSCVKWRRQSCEVHLSVLCNINVILCPLDLLFILIKLDKVLSVTMLSSMVKEHQVRQQARKEEQEKRRKEAIQASSSLTHALVDHLNVGVAQAYLNQKRLDSEASQLEQNATNFQRQTSQWLTLVSSFTDSMKEVGHVQNWATTIEADMRTIATALEYAYKVEQQTGSGGGAAT</sequence>
<protein>
    <recommendedName>
        <fullName evidence="2">Biogenesis of lysosome-related organelles complex 1 subunit 1</fullName>
    </recommendedName>
</protein>
<dbReference type="PANTHER" id="PTHR13073">
    <property type="entry name" value="BLOC-1 COMPLEX SUBUNIT 1"/>
    <property type="match status" value="1"/>
</dbReference>
<evidence type="ECO:0000313" key="5">
    <source>
        <dbReference type="Proteomes" id="UP001292094"/>
    </source>
</evidence>
<name>A0AAE1PTX8_9EUCA</name>
<feature type="coiled-coil region" evidence="3">
    <location>
        <begin position="106"/>
        <end position="133"/>
    </location>
</feature>
<gene>
    <name evidence="4" type="ORF">Pmani_015218</name>
</gene>
<accession>A0AAE1PTX8</accession>